<dbReference type="STRING" id="1661398.A0A482W372"/>
<organism evidence="2 3">
    <name type="scientific">Asbolus verrucosus</name>
    <name type="common">Desert ironclad beetle</name>
    <dbReference type="NCBI Taxonomy" id="1661398"/>
    <lineage>
        <taxon>Eukaryota</taxon>
        <taxon>Metazoa</taxon>
        <taxon>Ecdysozoa</taxon>
        <taxon>Arthropoda</taxon>
        <taxon>Hexapoda</taxon>
        <taxon>Insecta</taxon>
        <taxon>Pterygota</taxon>
        <taxon>Neoptera</taxon>
        <taxon>Endopterygota</taxon>
        <taxon>Coleoptera</taxon>
        <taxon>Polyphaga</taxon>
        <taxon>Cucujiformia</taxon>
        <taxon>Tenebrionidae</taxon>
        <taxon>Pimeliinae</taxon>
        <taxon>Asbolus</taxon>
    </lineage>
</organism>
<proteinExistence type="predicted"/>
<dbReference type="SUPFAM" id="SSF56112">
    <property type="entry name" value="Protein kinase-like (PK-like)"/>
    <property type="match status" value="2"/>
</dbReference>
<dbReference type="OrthoDB" id="190089at2759"/>
<dbReference type="PANTHER" id="PTHR11012:SF48">
    <property type="entry name" value="CHK KINASE-LIKE DOMAIN-CONTAINING PROTEIN-RELATED"/>
    <property type="match status" value="1"/>
</dbReference>
<comment type="caution">
    <text evidence="2">The sequence shown here is derived from an EMBL/GenBank/DDBJ whole genome shotgun (WGS) entry which is preliminary data.</text>
</comment>
<gene>
    <name evidence="2" type="ORF">BDFB_007744</name>
</gene>
<dbReference type="PANTHER" id="PTHR11012">
    <property type="entry name" value="PROTEIN KINASE-LIKE DOMAIN-CONTAINING"/>
    <property type="match status" value="1"/>
</dbReference>
<dbReference type="GO" id="GO:0016301">
    <property type="term" value="F:kinase activity"/>
    <property type="evidence" value="ECO:0007669"/>
    <property type="project" value="UniProtKB-KW"/>
</dbReference>
<evidence type="ECO:0000259" key="1">
    <source>
        <dbReference type="SMART" id="SM00587"/>
    </source>
</evidence>
<dbReference type="Pfam" id="PF02958">
    <property type="entry name" value="EcKL"/>
    <property type="match status" value="2"/>
</dbReference>
<dbReference type="Gene3D" id="3.90.1200.10">
    <property type="match status" value="2"/>
</dbReference>
<feature type="domain" description="CHK kinase-like" evidence="1">
    <location>
        <begin position="35"/>
        <end position="213"/>
    </location>
</feature>
<evidence type="ECO:0000313" key="3">
    <source>
        <dbReference type="Proteomes" id="UP000292052"/>
    </source>
</evidence>
<dbReference type="InterPro" id="IPR015897">
    <property type="entry name" value="CHK_kinase-like"/>
</dbReference>
<dbReference type="EMBL" id="QDEB01033288">
    <property type="protein sequence ID" value="RZC39560.1"/>
    <property type="molecule type" value="Genomic_DNA"/>
</dbReference>
<reference evidence="2 3" key="1">
    <citation type="submission" date="2017-03" db="EMBL/GenBank/DDBJ databases">
        <title>Genome of the blue death feigning beetle - Asbolus verrucosus.</title>
        <authorList>
            <person name="Rider S.D."/>
        </authorList>
    </citation>
    <scope>NUCLEOTIDE SEQUENCE [LARGE SCALE GENOMIC DNA]</scope>
    <source>
        <strain evidence="2">Butters</strain>
        <tissue evidence="2">Head and leg muscle</tissue>
    </source>
</reference>
<keyword evidence="2" id="KW-0418">Kinase</keyword>
<name>A0A482W372_ASBVE</name>
<dbReference type="InterPro" id="IPR004119">
    <property type="entry name" value="EcKL"/>
</dbReference>
<accession>A0A482W372</accession>
<dbReference type="Proteomes" id="UP000292052">
    <property type="component" value="Unassembled WGS sequence"/>
</dbReference>
<evidence type="ECO:0000313" key="2">
    <source>
        <dbReference type="EMBL" id="RZC39560.1"/>
    </source>
</evidence>
<feature type="domain" description="CHK kinase-like" evidence="1">
    <location>
        <begin position="380"/>
        <end position="584"/>
    </location>
</feature>
<dbReference type="InterPro" id="IPR011009">
    <property type="entry name" value="Kinase-like_dom_sf"/>
</dbReference>
<sequence length="680" mass="80102">MPKINQILFNDFRKTIPQFDPKITPKLYYGKSDLWLFEDLTWQGFETCKFQVFSLDQVRVVLRVLAKFHAGSFAYEEIKSEKLGKKYRLDEEYKLVYSNINLQKTEVNTLISSLFEDGNQKTISEDLEERQNSRKCRKTLCHSNLLPENIMFRYENGIPVDCKLINFKSKHYAPPIYDVLQLIFFNTGEHLRQHHLETLIINYYEYLKKELDKYCLKIEDILTIENLHASASHILPLIKLETILRCTQGNNSIEEFKEIISCPILTREDCYIIVKNKIGTTNYKFLSFTVTPLDQVNGYLGDYHKLQIKIIYNSEDKTINCFIKRMPKGVTSKEIVEETGCFFKEVFVYQTLVPMMHQLGISAIDSCLASCYFQRSEDVIVFDDVSLNNYRTLSTEDPFDFHLLSLAVKKVAKFHASMMMFEEKMSEKLGKVYQMNEEYSSYVHEIFFLKDETHGGAKVMQIGVKSIIDVADLFPEIKTETNQKHFKKLWPKLQELFYKLIQTSDKFRNVLSHGDLWTNNIMVQFEGDEAVDCCFVDFQNTRYCPPAHDFLSVLYLTTNRANRMKHEKELQDIYYNELTHILSLYDFEINKIYPYEEFVETVSYMRPQMVMQAIMYSSFMCSSGDIASFLVNDDICRYVFFEDRKEYLAKMCEKSTVFKMKLKECILDLYELCDFMACSF</sequence>
<keyword evidence="2" id="KW-0808">Transferase</keyword>
<dbReference type="SMART" id="SM00587">
    <property type="entry name" value="CHK"/>
    <property type="match status" value="2"/>
</dbReference>
<dbReference type="AlphaFoldDB" id="A0A482W372"/>
<keyword evidence="3" id="KW-1185">Reference proteome</keyword>
<protein>
    <submittedName>
        <fullName evidence="2">EcKinase, DUF1679, APH and/or Choline kinase domain containing protein</fullName>
    </submittedName>
</protein>